<dbReference type="HOGENOM" id="CLU_001324_14_1_1"/>
<evidence type="ECO:0000259" key="2">
    <source>
        <dbReference type="Pfam" id="PF05970"/>
    </source>
</evidence>
<dbReference type="GO" id="GO:0005524">
    <property type="term" value="F:ATP binding"/>
    <property type="evidence" value="ECO:0007669"/>
    <property type="project" value="UniProtKB-KW"/>
</dbReference>
<dbReference type="GO" id="GO:0000723">
    <property type="term" value="P:telomere maintenance"/>
    <property type="evidence" value="ECO:0007669"/>
    <property type="project" value="InterPro"/>
</dbReference>
<feature type="domain" description="DNA helicase Pif1-like DEAD-box helicase" evidence="2">
    <location>
        <begin position="6"/>
        <end position="186"/>
    </location>
</feature>
<dbReference type="eggNOG" id="KOG0987">
    <property type="taxonomic scope" value="Eukaryota"/>
</dbReference>
<comment type="similarity">
    <text evidence="1">Belongs to the helicase family.</text>
</comment>
<dbReference type="Gene3D" id="3.40.50.300">
    <property type="entry name" value="P-loop containing nucleotide triphosphate hydrolases"/>
    <property type="match status" value="1"/>
</dbReference>
<keyword evidence="6" id="KW-1185">Reference proteome</keyword>
<accession>G7JXT1</accession>
<sequence length="417" mass="46935">MLPLPAAIRLRGEIVLIVASSGITALLIPGGRTAHSRFGLPFIIDEYSTCNVKPNTPLAQLVVQARLVIWDEAPMMHKFYFEALDRSFRDVRKEVDKRNKYIPFGGKVVVFGGDFRQILHVIPKGTRPEIVHATINSSKLWSYCEVLTLTKNMRLLFGASVLDIEAKRKFSEWVLSLGDGRIGEDNEVDNTIALPSDFLIESAGDPLAAIVESMYPNILESMSDICYFQNRAILTTKNFIVEKINDYMLDMVLGGEKVYLSYDSPIHRNLNDDHIDDVHTPEFLNTITAYGLPNHKLRLKVGVPVMLLRNIDTRYGLCNGTRLVITRMGRYVIEGRVISGSNVGDQVFVSRLSISPSNVRIPFKFQRRQFPLNVSFLYVAVSKVTSREGLKILIADEDGEDTNVTSNVVYEEVFCNV</sequence>
<evidence type="ECO:0000313" key="6">
    <source>
        <dbReference type="Proteomes" id="UP000002051"/>
    </source>
</evidence>
<dbReference type="PANTHER" id="PTHR10492:SF101">
    <property type="entry name" value="ATP-DEPENDENT DNA HELICASE"/>
    <property type="match status" value="1"/>
</dbReference>
<dbReference type="EMBL" id="CM001221">
    <property type="protein sequence ID" value="AES96066.1"/>
    <property type="molecule type" value="Genomic_DNA"/>
</dbReference>
<keyword evidence="1" id="KW-0233">DNA recombination</keyword>
<dbReference type="EnsemblPlants" id="AES96066">
    <property type="protein sequence ID" value="AES96066"/>
    <property type="gene ID" value="MTR_5g032840"/>
</dbReference>
<protein>
    <recommendedName>
        <fullName evidence="1">ATP-dependent DNA helicase</fullName>
        <ecNumber evidence="1">5.6.2.3</ecNumber>
    </recommendedName>
</protein>
<dbReference type="GO" id="GO:0006310">
    <property type="term" value="P:DNA recombination"/>
    <property type="evidence" value="ECO:0007669"/>
    <property type="project" value="UniProtKB-KW"/>
</dbReference>
<dbReference type="Pfam" id="PF21530">
    <property type="entry name" value="Pif1_2B_dom"/>
    <property type="match status" value="1"/>
</dbReference>
<dbReference type="InterPro" id="IPR010285">
    <property type="entry name" value="DNA_helicase_pif1-like_DEAD"/>
</dbReference>
<proteinExistence type="inferred from homology"/>
<dbReference type="SUPFAM" id="SSF52540">
    <property type="entry name" value="P-loop containing nucleoside triphosphate hydrolases"/>
    <property type="match status" value="1"/>
</dbReference>
<evidence type="ECO:0000256" key="1">
    <source>
        <dbReference type="RuleBase" id="RU363044"/>
    </source>
</evidence>
<comment type="catalytic activity">
    <reaction evidence="1">
        <text>ATP + H2O = ADP + phosphate + H(+)</text>
        <dbReference type="Rhea" id="RHEA:13065"/>
        <dbReference type="ChEBI" id="CHEBI:15377"/>
        <dbReference type="ChEBI" id="CHEBI:15378"/>
        <dbReference type="ChEBI" id="CHEBI:30616"/>
        <dbReference type="ChEBI" id="CHEBI:43474"/>
        <dbReference type="ChEBI" id="CHEBI:456216"/>
        <dbReference type="EC" id="5.6.2.3"/>
    </reaction>
</comment>
<gene>
    <name evidence="4" type="ordered locus">MTR_5g032840</name>
</gene>
<dbReference type="GO" id="GO:0016787">
    <property type="term" value="F:hydrolase activity"/>
    <property type="evidence" value="ECO:0007669"/>
    <property type="project" value="UniProtKB-KW"/>
</dbReference>
<feature type="domain" description="DNA helicase Pif1-like 2B" evidence="3">
    <location>
        <begin position="282"/>
        <end position="327"/>
    </location>
</feature>
<dbReference type="Proteomes" id="UP000002051">
    <property type="component" value="Chromosome 5"/>
</dbReference>
<evidence type="ECO:0000259" key="3">
    <source>
        <dbReference type="Pfam" id="PF21530"/>
    </source>
</evidence>
<dbReference type="InterPro" id="IPR049163">
    <property type="entry name" value="Pif1-like_2B_dom"/>
</dbReference>
<organism evidence="4 6">
    <name type="scientific">Medicago truncatula</name>
    <name type="common">Barrel medic</name>
    <name type="synonym">Medicago tribuloides</name>
    <dbReference type="NCBI Taxonomy" id="3880"/>
    <lineage>
        <taxon>Eukaryota</taxon>
        <taxon>Viridiplantae</taxon>
        <taxon>Streptophyta</taxon>
        <taxon>Embryophyta</taxon>
        <taxon>Tracheophyta</taxon>
        <taxon>Spermatophyta</taxon>
        <taxon>Magnoliopsida</taxon>
        <taxon>eudicotyledons</taxon>
        <taxon>Gunneridae</taxon>
        <taxon>Pentapetalae</taxon>
        <taxon>rosids</taxon>
        <taxon>fabids</taxon>
        <taxon>Fabales</taxon>
        <taxon>Fabaceae</taxon>
        <taxon>Papilionoideae</taxon>
        <taxon>50 kb inversion clade</taxon>
        <taxon>NPAAA clade</taxon>
        <taxon>Hologalegina</taxon>
        <taxon>IRL clade</taxon>
        <taxon>Trifolieae</taxon>
        <taxon>Medicago</taxon>
    </lineage>
</organism>
<dbReference type="PaxDb" id="3880-AES96066"/>
<reference evidence="4 6" key="2">
    <citation type="journal article" date="2014" name="BMC Genomics">
        <title>An improved genome release (version Mt4.0) for the model legume Medicago truncatula.</title>
        <authorList>
            <person name="Tang H."/>
            <person name="Krishnakumar V."/>
            <person name="Bidwell S."/>
            <person name="Rosen B."/>
            <person name="Chan A."/>
            <person name="Zhou S."/>
            <person name="Gentzbittel L."/>
            <person name="Childs K.L."/>
            <person name="Yandell M."/>
            <person name="Gundlach H."/>
            <person name="Mayer K.F."/>
            <person name="Schwartz D.C."/>
            <person name="Town C.D."/>
        </authorList>
    </citation>
    <scope>GENOME REANNOTATION</scope>
    <source>
        <strain evidence="5 6">cv. Jemalong A17</strain>
    </source>
</reference>
<evidence type="ECO:0000313" key="4">
    <source>
        <dbReference type="EMBL" id="AES96066.1"/>
    </source>
</evidence>
<dbReference type="InterPro" id="IPR027417">
    <property type="entry name" value="P-loop_NTPase"/>
</dbReference>
<keyword evidence="1" id="KW-0067">ATP-binding</keyword>
<dbReference type="OMA" id="IAMEICH"/>
<name>G7JXT1_MEDTR</name>
<keyword evidence="1" id="KW-0547">Nucleotide-binding</keyword>
<dbReference type="EC" id="5.6.2.3" evidence="1"/>
<reference evidence="5" key="3">
    <citation type="submission" date="2015-04" db="UniProtKB">
        <authorList>
            <consortium name="EnsemblPlants"/>
        </authorList>
    </citation>
    <scope>IDENTIFICATION</scope>
    <source>
        <strain evidence="5">cv. Jemalong A17</strain>
    </source>
</reference>
<keyword evidence="1 4" id="KW-0347">Helicase</keyword>
<dbReference type="PANTHER" id="PTHR10492">
    <property type="match status" value="1"/>
</dbReference>
<dbReference type="STRING" id="3880.G7JXT1"/>
<dbReference type="Pfam" id="PF05970">
    <property type="entry name" value="PIF1"/>
    <property type="match status" value="1"/>
</dbReference>
<keyword evidence="1" id="KW-0378">Hydrolase</keyword>
<dbReference type="GO" id="GO:0006281">
    <property type="term" value="P:DNA repair"/>
    <property type="evidence" value="ECO:0007669"/>
    <property type="project" value="UniProtKB-KW"/>
</dbReference>
<dbReference type="GO" id="GO:0043139">
    <property type="term" value="F:5'-3' DNA helicase activity"/>
    <property type="evidence" value="ECO:0007669"/>
    <property type="project" value="UniProtKB-EC"/>
</dbReference>
<evidence type="ECO:0000313" key="5">
    <source>
        <dbReference type="EnsemblPlants" id="AES96066"/>
    </source>
</evidence>
<keyword evidence="1" id="KW-0227">DNA damage</keyword>
<dbReference type="AlphaFoldDB" id="G7JXT1"/>
<keyword evidence="1" id="KW-0234">DNA repair</keyword>
<reference evidence="4 6" key="1">
    <citation type="journal article" date="2011" name="Nature">
        <title>The Medicago genome provides insight into the evolution of rhizobial symbioses.</title>
        <authorList>
            <person name="Young N.D."/>
            <person name="Debelle F."/>
            <person name="Oldroyd G.E."/>
            <person name="Geurts R."/>
            <person name="Cannon S.B."/>
            <person name="Udvardi M.K."/>
            <person name="Benedito V.A."/>
            <person name="Mayer K.F."/>
            <person name="Gouzy J."/>
            <person name="Schoof H."/>
            <person name="Van de Peer Y."/>
            <person name="Proost S."/>
            <person name="Cook D.R."/>
            <person name="Meyers B.C."/>
            <person name="Spannagl M."/>
            <person name="Cheung F."/>
            <person name="De Mita S."/>
            <person name="Krishnakumar V."/>
            <person name="Gundlach H."/>
            <person name="Zhou S."/>
            <person name="Mudge J."/>
            <person name="Bharti A.K."/>
            <person name="Murray J.D."/>
            <person name="Naoumkina M.A."/>
            <person name="Rosen B."/>
            <person name="Silverstein K.A."/>
            <person name="Tang H."/>
            <person name="Rombauts S."/>
            <person name="Zhao P.X."/>
            <person name="Zhou P."/>
            <person name="Barbe V."/>
            <person name="Bardou P."/>
            <person name="Bechner M."/>
            <person name="Bellec A."/>
            <person name="Berger A."/>
            <person name="Berges H."/>
            <person name="Bidwell S."/>
            <person name="Bisseling T."/>
            <person name="Choisne N."/>
            <person name="Couloux A."/>
            <person name="Denny R."/>
            <person name="Deshpande S."/>
            <person name="Dai X."/>
            <person name="Doyle J.J."/>
            <person name="Dudez A.M."/>
            <person name="Farmer A.D."/>
            <person name="Fouteau S."/>
            <person name="Franken C."/>
            <person name="Gibelin C."/>
            <person name="Gish J."/>
            <person name="Goldstein S."/>
            <person name="Gonzalez A.J."/>
            <person name="Green P.J."/>
            <person name="Hallab A."/>
            <person name="Hartog M."/>
            <person name="Hua A."/>
            <person name="Humphray S.J."/>
            <person name="Jeong D.H."/>
            <person name="Jing Y."/>
            <person name="Jocker A."/>
            <person name="Kenton S.M."/>
            <person name="Kim D.J."/>
            <person name="Klee K."/>
            <person name="Lai H."/>
            <person name="Lang C."/>
            <person name="Lin S."/>
            <person name="Macmil S.L."/>
            <person name="Magdelenat G."/>
            <person name="Matthews L."/>
            <person name="McCorrison J."/>
            <person name="Monaghan E.L."/>
            <person name="Mun J.H."/>
            <person name="Najar F.Z."/>
            <person name="Nicholson C."/>
            <person name="Noirot C."/>
            <person name="O'Bleness M."/>
            <person name="Paule C.R."/>
            <person name="Poulain J."/>
            <person name="Prion F."/>
            <person name="Qin B."/>
            <person name="Qu C."/>
            <person name="Retzel E.F."/>
            <person name="Riddle C."/>
            <person name="Sallet E."/>
            <person name="Samain S."/>
            <person name="Samson N."/>
            <person name="Sanders I."/>
            <person name="Saurat O."/>
            <person name="Scarpelli C."/>
            <person name="Schiex T."/>
            <person name="Segurens B."/>
            <person name="Severin A.J."/>
            <person name="Sherrier D.J."/>
            <person name="Shi R."/>
            <person name="Sims S."/>
            <person name="Singer S.R."/>
            <person name="Sinharoy S."/>
            <person name="Sterck L."/>
            <person name="Viollet A."/>
            <person name="Wang B.B."/>
            <person name="Wang K."/>
            <person name="Wang M."/>
            <person name="Wang X."/>
            <person name="Warfsmann J."/>
            <person name="Weissenbach J."/>
            <person name="White D.D."/>
            <person name="White J.D."/>
            <person name="Wiley G.B."/>
            <person name="Wincker P."/>
            <person name="Xing Y."/>
            <person name="Yang L."/>
            <person name="Yao Z."/>
            <person name="Ying F."/>
            <person name="Zhai J."/>
            <person name="Zhou L."/>
            <person name="Zuber A."/>
            <person name="Denarie J."/>
            <person name="Dixon R.A."/>
            <person name="May G.D."/>
            <person name="Schwartz D.C."/>
            <person name="Rogers J."/>
            <person name="Quetier F."/>
            <person name="Town C.D."/>
            <person name="Roe B.A."/>
        </authorList>
    </citation>
    <scope>NUCLEOTIDE SEQUENCE [LARGE SCALE GENOMIC DNA]</scope>
    <source>
        <strain evidence="4">A17</strain>
        <strain evidence="5 6">cv. Jemalong A17</strain>
    </source>
</reference>
<comment type="cofactor">
    <cofactor evidence="1">
        <name>Mg(2+)</name>
        <dbReference type="ChEBI" id="CHEBI:18420"/>
    </cofactor>
</comment>